<gene>
    <name evidence="2" type="ORF">LSALG_LOCUS17002</name>
</gene>
<protein>
    <recommendedName>
        <fullName evidence="1">Myb/SANT-like domain-containing protein</fullName>
    </recommendedName>
</protein>
<feature type="domain" description="Myb/SANT-like" evidence="1">
    <location>
        <begin position="119"/>
        <end position="212"/>
    </location>
</feature>
<dbReference type="EMBL" id="OX465079">
    <property type="protein sequence ID" value="CAI9277057.1"/>
    <property type="molecule type" value="Genomic_DNA"/>
</dbReference>
<dbReference type="PANTHER" id="PTHR46929">
    <property type="entry name" value="EXPRESSED PROTEIN"/>
    <property type="match status" value="1"/>
</dbReference>
<sequence length="220" mass="25667">MFICFEVYVRFNWVGGHCLRLKDSEDALKRDDKLLIPRGRCCLVDAGLPHTIELMTPYRGVRYHLKEYSAHPPLNAREFFNLRHASLRNAIERAFGILKRRVFMTKRAADGSVVKKKLTWIDHMDNILVEALVKEDQLGNRVHGTFTLQAYGNMIAGMTKEFNRPITKDQIKNRMKTLKGNFSKWYDMYQGTSLIGFSWNSHTKYIEAEEEVCEQTNPYI</sequence>
<dbReference type="InterPro" id="IPR024752">
    <property type="entry name" value="Myb/SANT-like_dom"/>
</dbReference>
<dbReference type="Proteomes" id="UP001177003">
    <property type="component" value="Chromosome 3"/>
</dbReference>
<dbReference type="Pfam" id="PF12776">
    <property type="entry name" value="Myb_DNA-bind_3"/>
    <property type="match status" value="1"/>
</dbReference>
<evidence type="ECO:0000313" key="2">
    <source>
        <dbReference type="EMBL" id="CAI9277057.1"/>
    </source>
</evidence>
<dbReference type="AlphaFoldDB" id="A0AA35YNI9"/>
<dbReference type="PANTHER" id="PTHR46929:SF4">
    <property type="entry name" value="MYB_SANT-LIKE DOMAIN-CONTAINING PROTEIN"/>
    <property type="match status" value="1"/>
</dbReference>
<keyword evidence="3" id="KW-1185">Reference proteome</keyword>
<proteinExistence type="predicted"/>
<organism evidence="2 3">
    <name type="scientific">Lactuca saligna</name>
    <name type="common">Willowleaf lettuce</name>
    <dbReference type="NCBI Taxonomy" id="75948"/>
    <lineage>
        <taxon>Eukaryota</taxon>
        <taxon>Viridiplantae</taxon>
        <taxon>Streptophyta</taxon>
        <taxon>Embryophyta</taxon>
        <taxon>Tracheophyta</taxon>
        <taxon>Spermatophyta</taxon>
        <taxon>Magnoliopsida</taxon>
        <taxon>eudicotyledons</taxon>
        <taxon>Gunneridae</taxon>
        <taxon>Pentapetalae</taxon>
        <taxon>asterids</taxon>
        <taxon>campanulids</taxon>
        <taxon>Asterales</taxon>
        <taxon>Asteraceae</taxon>
        <taxon>Cichorioideae</taxon>
        <taxon>Cichorieae</taxon>
        <taxon>Lactucinae</taxon>
        <taxon>Lactuca</taxon>
    </lineage>
</organism>
<evidence type="ECO:0000259" key="1">
    <source>
        <dbReference type="Pfam" id="PF12776"/>
    </source>
</evidence>
<evidence type="ECO:0000313" key="3">
    <source>
        <dbReference type="Proteomes" id="UP001177003"/>
    </source>
</evidence>
<name>A0AA35YNI9_LACSI</name>
<reference evidence="2" key="1">
    <citation type="submission" date="2023-04" db="EMBL/GenBank/DDBJ databases">
        <authorList>
            <person name="Vijverberg K."/>
            <person name="Xiong W."/>
            <person name="Schranz E."/>
        </authorList>
    </citation>
    <scope>NUCLEOTIDE SEQUENCE</scope>
</reference>
<accession>A0AA35YNI9</accession>